<evidence type="ECO:0000313" key="3">
    <source>
        <dbReference type="Proteomes" id="UP000015380"/>
    </source>
</evidence>
<feature type="transmembrane region" description="Helical" evidence="1">
    <location>
        <begin position="77"/>
        <end position="97"/>
    </location>
</feature>
<accession>S5T859</accession>
<gene>
    <name evidence="2" type="ORF">CYCME_1441</name>
</gene>
<dbReference type="EMBL" id="CP005996">
    <property type="protein sequence ID" value="AGS39769.1"/>
    <property type="molecule type" value="Genomic_DNA"/>
</dbReference>
<feature type="transmembrane region" description="Helical" evidence="1">
    <location>
        <begin position="34"/>
        <end position="56"/>
    </location>
</feature>
<dbReference type="HOGENOM" id="CLU_1254225_0_0_6"/>
<sequence>MPSSTRVYNHITLCLISIGLITLFYTQIDEERERFLWSMSTAYVALILLGVSAIIGPIKLLINNKSLPISIYLRRDIGIWAGIIALLHVFFGLQGHVGGKFWYYFIAPPEAKYSFPLRIDAFGLTSYLGLGATLIIIMLLYLSRDKAIKKFGVRKWKKLQRFSYIAICMTLLHNLILLIIANRNLGFIAIFSAVSLLIIVFQYLGYKKVLQKNASKL</sequence>
<feature type="transmembrane region" description="Helical" evidence="1">
    <location>
        <begin position="162"/>
        <end position="181"/>
    </location>
</feature>
<keyword evidence="1" id="KW-0472">Membrane</keyword>
<evidence type="ECO:0000313" key="2">
    <source>
        <dbReference type="EMBL" id="AGS39769.1"/>
    </source>
</evidence>
<reference evidence="2 3" key="1">
    <citation type="submission" date="2013-05" db="EMBL/GenBank/DDBJ databases">
        <title>Between feast and famine: a lifestyle of most important marine PAH-degrading bacterium Cycloclasticus sp. 7ME.</title>
        <authorList>
            <person name="Yakimov M.M."/>
            <person name="Messina E."/>
            <person name="Genovese M."/>
            <person name="Denaro R."/>
            <person name="Crisafi F."/>
            <person name="Russo D."/>
            <person name="Cappello S."/>
            <person name="Santisi S."/>
            <person name="Smedile F."/>
            <person name="Golyshina O.V."/>
            <person name="Tran H."/>
            <person name="Pieper D.H."/>
            <person name="Golyshin P.N."/>
            <person name="Giuliano L."/>
        </authorList>
    </citation>
    <scope>NUCLEOTIDE SEQUENCE [LARGE SCALE GENOMIC DNA]</scope>
    <source>
        <strain evidence="2 3">78-ME</strain>
    </source>
</reference>
<evidence type="ECO:0000256" key="1">
    <source>
        <dbReference type="SAM" id="Phobius"/>
    </source>
</evidence>
<dbReference type="PATRIC" id="fig|1198232.3.peg.1427"/>
<keyword evidence="1" id="KW-1133">Transmembrane helix</keyword>
<name>S5T859_9GAMM</name>
<feature type="transmembrane region" description="Helical" evidence="1">
    <location>
        <begin position="117"/>
        <end position="142"/>
    </location>
</feature>
<organism evidence="2 3">
    <name type="scientific">Cycloclasticus zancles 78-ME</name>
    <dbReference type="NCBI Taxonomy" id="1198232"/>
    <lineage>
        <taxon>Bacteria</taxon>
        <taxon>Pseudomonadati</taxon>
        <taxon>Pseudomonadota</taxon>
        <taxon>Gammaproteobacteria</taxon>
        <taxon>Thiotrichales</taxon>
        <taxon>Piscirickettsiaceae</taxon>
        <taxon>Cycloclasticus</taxon>
    </lineage>
</organism>
<feature type="transmembrane region" description="Helical" evidence="1">
    <location>
        <begin position="7"/>
        <end position="28"/>
    </location>
</feature>
<dbReference type="eggNOG" id="ENOG5032VSI">
    <property type="taxonomic scope" value="Bacteria"/>
</dbReference>
<dbReference type="AlphaFoldDB" id="S5T859"/>
<protein>
    <submittedName>
        <fullName evidence="2">Uncharacterized protein</fullName>
    </submittedName>
</protein>
<keyword evidence="3" id="KW-1185">Reference proteome</keyword>
<feature type="transmembrane region" description="Helical" evidence="1">
    <location>
        <begin position="187"/>
        <end position="206"/>
    </location>
</feature>
<dbReference type="KEGG" id="cza:CYCME_1441"/>
<reference evidence="3" key="2">
    <citation type="journal article" date="2016" name="Environ. Microbiol. Rep.">
        <title>Analysis of defence systems and a conjugative IncP-1 plasmid in the marine polyaromatic hydrocarbons-degrading bacterium Cycloclasticus sp. 78-ME.</title>
        <authorList>
            <person name="Yakimov M.M."/>
            <person name="Crisafi F."/>
            <person name="Messina E."/>
            <person name="Smedile F."/>
            <person name="Lopatina A."/>
            <person name="Denaro R."/>
            <person name="Pieper D.H."/>
            <person name="Golyshin P.N."/>
            <person name="Giuliano L."/>
        </authorList>
    </citation>
    <scope>NUCLEOTIDE SEQUENCE [LARGE SCALE GENOMIC DNA]</scope>
    <source>
        <strain evidence="3">78-ME</strain>
    </source>
</reference>
<proteinExistence type="predicted"/>
<dbReference type="Proteomes" id="UP000015380">
    <property type="component" value="Chromosome"/>
</dbReference>
<keyword evidence="1" id="KW-0812">Transmembrane</keyword>